<name>L0PBZ3_PNEJI</name>
<protein>
    <recommendedName>
        <fullName evidence="6">Core domain-containing protein</fullName>
    </recommendedName>
</protein>
<dbReference type="PANTHER" id="PTHR43011">
    <property type="entry name" value="IRON-SULFUR CLUSTER ASSEMBLY 2 HOMOLOG, MITOCHONDRIAL"/>
    <property type="match status" value="1"/>
</dbReference>
<evidence type="ECO:0000256" key="2">
    <source>
        <dbReference type="ARBA" id="ARBA00006718"/>
    </source>
</evidence>
<dbReference type="InterPro" id="IPR035903">
    <property type="entry name" value="HesB-like_dom_sf"/>
</dbReference>
<dbReference type="VEuPathDB" id="FungiDB:PNEJI1_001687"/>
<organism evidence="8">
    <name type="scientific">Pneumocystis jirovecii</name>
    <name type="common">Human pneumocystis pneumonia agent</name>
    <dbReference type="NCBI Taxonomy" id="42068"/>
    <lineage>
        <taxon>Eukaryota</taxon>
        <taxon>Fungi</taxon>
        <taxon>Dikarya</taxon>
        <taxon>Ascomycota</taxon>
        <taxon>Taphrinomycotina</taxon>
        <taxon>Pneumocystomycetes</taxon>
        <taxon>Pneumocystaceae</taxon>
        <taxon>Pneumocystis</taxon>
    </lineage>
</organism>
<dbReference type="GO" id="GO:0051537">
    <property type="term" value="F:2 iron, 2 sulfur cluster binding"/>
    <property type="evidence" value="ECO:0007669"/>
    <property type="project" value="TreeGrafter"/>
</dbReference>
<dbReference type="EMBL" id="CAKM01000220">
    <property type="protein sequence ID" value="CCJ29881.1"/>
    <property type="molecule type" value="Genomic_DNA"/>
</dbReference>
<feature type="domain" description="Core" evidence="6">
    <location>
        <begin position="75"/>
        <end position="176"/>
    </location>
</feature>
<evidence type="ECO:0000313" key="8">
    <source>
        <dbReference type="Proteomes" id="UP000010422"/>
    </source>
</evidence>
<keyword evidence="3" id="KW-0479">Metal-binding</keyword>
<dbReference type="FunCoup" id="L0PBZ3">
    <property type="interactions" value="200"/>
</dbReference>
<dbReference type="GO" id="GO:0016226">
    <property type="term" value="P:iron-sulfur cluster assembly"/>
    <property type="evidence" value="ECO:0007669"/>
    <property type="project" value="InterPro"/>
</dbReference>
<proteinExistence type="inferred from homology"/>
<keyword evidence="4" id="KW-0408">Iron</keyword>
<dbReference type="GO" id="GO:0005506">
    <property type="term" value="F:iron ion binding"/>
    <property type="evidence" value="ECO:0007669"/>
    <property type="project" value="TreeGrafter"/>
</dbReference>
<evidence type="ECO:0000256" key="5">
    <source>
        <dbReference type="ARBA" id="ARBA00023128"/>
    </source>
</evidence>
<comment type="caution">
    <text evidence="7">The sequence shown here is derived from an EMBL/GenBank/DDBJ whole genome shotgun (WGS) entry which is preliminary data.</text>
</comment>
<dbReference type="InParanoid" id="L0PBZ3"/>
<gene>
    <name evidence="7" type="ORF">PNEJI1_001687</name>
</gene>
<evidence type="ECO:0000256" key="1">
    <source>
        <dbReference type="ARBA" id="ARBA00004173"/>
    </source>
</evidence>
<dbReference type="Gene3D" id="2.60.300.12">
    <property type="entry name" value="HesB-like domain"/>
    <property type="match status" value="1"/>
</dbReference>
<comment type="similarity">
    <text evidence="2">Belongs to the HesB/IscA family.</text>
</comment>
<dbReference type="GO" id="GO:0120510">
    <property type="term" value="C:mitochondrial [4Fe-4S] assembly complex"/>
    <property type="evidence" value="ECO:0007669"/>
    <property type="project" value="UniProtKB-ARBA"/>
</dbReference>
<dbReference type="InterPro" id="IPR016092">
    <property type="entry name" value="ATAP"/>
</dbReference>
<evidence type="ECO:0000313" key="7">
    <source>
        <dbReference type="EMBL" id="CCJ29881.1"/>
    </source>
</evidence>
<dbReference type="NCBIfam" id="TIGR00049">
    <property type="entry name" value="iron-sulfur cluster assembly accessory protein"/>
    <property type="match status" value="1"/>
</dbReference>
<keyword evidence="5" id="KW-0496">Mitochondrion</keyword>
<dbReference type="InterPro" id="IPR000361">
    <property type="entry name" value="ATAP_core_dom"/>
</dbReference>
<dbReference type="STRING" id="1209962.L0PBZ3"/>
<dbReference type="PANTHER" id="PTHR43011:SF1">
    <property type="entry name" value="IRON-SULFUR CLUSTER ASSEMBLY 2 HOMOLOG, MITOCHONDRIAL"/>
    <property type="match status" value="1"/>
</dbReference>
<dbReference type="GO" id="GO:0051539">
    <property type="term" value="F:4 iron, 4 sulfur cluster binding"/>
    <property type="evidence" value="ECO:0007669"/>
    <property type="project" value="TreeGrafter"/>
</dbReference>
<comment type="subcellular location">
    <subcellularLocation>
        <location evidence="1">Mitochondrion</location>
    </subcellularLocation>
</comment>
<dbReference type="SUPFAM" id="SSF89360">
    <property type="entry name" value="HesB-like domain"/>
    <property type="match status" value="1"/>
</dbReference>
<sequence length="206" mass="23191">MYSTLRSRLRFRRNRSFPLFLNFSSFKSHFSPINLFSSFDTASAGSIGFFSNLINNTKSIDNTFESPDSINEESLDLTERAVKQLIHIASQENNPRLLLRVLTESGGCHGYQNTFSLTEEIHPDDRIFEKNGARVVIDRISLDLINGSKIDYVSELIGASFKVIDNPLAKSICGCTSCEVSFDIKTPKKKQKLSKLNTLTRISILT</sequence>
<dbReference type="Proteomes" id="UP000010422">
    <property type="component" value="Unassembled WGS sequence"/>
</dbReference>
<dbReference type="FunFam" id="2.60.300.12:FF:000006">
    <property type="entry name" value="Iron-sulfur cluster assembly 2 mitochondrial"/>
    <property type="match status" value="1"/>
</dbReference>
<evidence type="ECO:0000256" key="3">
    <source>
        <dbReference type="ARBA" id="ARBA00022723"/>
    </source>
</evidence>
<accession>L0PBZ3</accession>
<reference evidence="7 8" key="1">
    <citation type="journal article" date="2012" name="MBio">
        <title>De novo assembly of the Pneumocystis jirovecii genome from a single bronchoalveolar lavage fluid specimen from a patient.</title>
        <authorList>
            <person name="Cisse O.H."/>
            <person name="Pagni M."/>
            <person name="Hauser P.M."/>
        </authorList>
    </citation>
    <scope>NUCLEOTIDE SEQUENCE [LARGE SCALE GENOMIC DNA]</scope>
    <source>
        <strain evidence="7 8">SE8</strain>
    </source>
</reference>
<evidence type="ECO:0000256" key="4">
    <source>
        <dbReference type="ARBA" id="ARBA00023004"/>
    </source>
</evidence>
<dbReference type="AlphaFoldDB" id="L0PBZ3"/>
<dbReference type="Pfam" id="PF01521">
    <property type="entry name" value="Fe-S_biosyn"/>
    <property type="match status" value="1"/>
</dbReference>
<evidence type="ECO:0000259" key="6">
    <source>
        <dbReference type="Pfam" id="PF01521"/>
    </source>
</evidence>